<name>A0A4D6MRT5_VIGUN</name>
<organism evidence="1 2">
    <name type="scientific">Vigna unguiculata</name>
    <name type="common">Cowpea</name>
    <dbReference type="NCBI Taxonomy" id="3917"/>
    <lineage>
        <taxon>Eukaryota</taxon>
        <taxon>Viridiplantae</taxon>
        <taxon>Streptophyta</taxon>
        <taxon>Embryophyta</taxon>
        <taxon>Tracheophyta</taxon>
        <taxon>Spermatophyta</taxon>
        <taxon>Magnoliopsida</taxon>
        <taxon>eudicotyledons</taxon>
        <taxon>Gunneridae</taxon>
        <taxon>Pentapetalae</taxon>
        <taxon>rosids</taxon>
        <taxon>fabids</taxon>
        <taxon>Fabales</taxon>
        <taxon>Fabaceae</taxon>
        <taxon>Papilionoideae</taxon>
        <taxon>50 kb inversion clade</taxon>
        <taxon>NPAAA clade</taxon>
        <taxon>indigoferoid/millettioid clade</taxon>
        <taxon>Phaseoleae</taxon>
        <taxon>Vigna</taxon>
    </lineage>
</organism>
<dbReference type="EMBL" id="CP039352">
    <property type="protein sequence ID" value="QCE03788.1"/>
    <property type="molecule type" value="Genomic_DNA"/>
</dbReference>
<evidence type="ECO:0000313" key="1">
    <source>
        <dbReference type="EMBL" id="QCE03788.1"/>
    </source>
</evidence>
<proteinExistence type="predicted"/>
<evidence type="ECO:0000313" key="2">
    <source>
        <dbReference type="Proteomes" id="UP000501690"/>
    </source>
</evidence>
<accession>A0A4D6MRT5</accession>
<dbReference type="AlphaFoldDB" id="A0A4D6MRT5"/>
<gene>
    <name evidence="1" type="ORF">DEO72_LG8g1814</name>
</gene>
<keyword evidence="2" id="KW-1185">Reference proteome</keyword>
<dbReference type="Proteomes" id="UP000501690">
    <property type="component" value="Linkage Group LG8"/>
</dbReference>
<protein>
    <submittedName>
        <fullName evidence="1">Uncharacterized protein</fullName>
    </submittedName>
</protein>
<sequence>MEDGGGVNVSGRNDVARVFCRCVTRWWFCVAMIGNNVNGSCATQFQAHYNGGFVVTPLFHVVRQWCTVVVFCFDEMLQVECSYNGLCVEMMTKLWWLNAAVVAERCCGGRDLCSCCRRWALWSVRRKKAGRHGGWWWRERVVSGRNDVARVFCRCVTRWWFCVAMIGNNVNGSCATQFQAHYNGGFVVTPLFHVVRQWCTVVVFCFDEMLQVECSYNGLCVEMMTKLWWLNAAVVAERCCGGRDLCSCCRRWALWRLLGFLGEEARVEDDVATFY</sequence>
<reference evidence="1 2" key="1">
    <citation type="submission" date="2019-04" db="EMBL/GenBank/DDBJ databases">
        <title>An improved genome assembly and genetic linkage map for asparagus bean, Vigna unguiculata ssp. sesquipedialis.</title>
        <authorList>
            <person name="Xia Q."/>
            <person name="Zhang R."/>
            <person name="Dong Y."/>
        </authorList>
    </citation>
    <scope>NUCLEOTIDE SEQUENCE [LARGE SCALE GENOMIC DNA]</scope>
    <source>
        <tissue evidence="1">Leaf</tissue>
    </source>
</reference>